<gene>
    <name evidence="2" type="ORF">SLS56_000603</name>
</gene>
<evidence type="ECO:0000313" key="2">
    <source>
        <dbReference type="EMBL" id="KAL1637465.1"/>
    </source>
</evidence>
<protein>
    <submittedName>
        <fullName evidence="2">Uncharacterized protein</fullName>
    </submittedName>
</protein>
<accession>A0ABR3TD50</accession>
<dbReference type="Proteomes" id="UP001521116">
    <property type="component" value="Unassembled WGS sequence"/>
</dbReference>
<evidence type="ECO:0000256" key="1">
    <source>
        <dbReference type="SAM" id="MobiDB-lite"/>
    </source>
</evidence>
<sequence length="560" mass="61594">MESREAMIRALGVDLQWVVADRAVAAWEDRARDVHYLGRLSSHNRKAEFSLMLGHSPEDKNDFLLLFHLPLRVRAGGTPKPIDLFLVLPVESFTPASPLGATTTAASEIPDSHLSAIKSAGLDNSANALCVQFRLKEPGYVMMPRIKIKNSLVGTPRDLLLSLKSLSEATNFDVYLKRNTYSQVALSGFGSAVLHGTARTCALRLKAMYQGRGAKQDAWELFGLDVNDVALKSDNKLVGKAVEDDREGSAPPPYEETVRTLTSSSEKSEQKLVASTPEEEKREEPRTPQACDRDSVSFVEATPPAAQHQPQQTSRKRPFADAESPTASDKEAEEEVRKRGSRTLVQLPLFGDDAAPFPASPPLIQRPHSSPPTSDYCPSGRTFSCAPERSPLRQDLNTEELLREIATWLQDGWAVDSNVHQKLLLPLLALGYHARRCALNDFDLAKGWCTSLLYVRLATRAIQGAVSERQQSLYEDADVEEDMAHLVAWANGSIFRGAESVLREETALLGAAAARVGNGVSGARDEYIRQRALWVASVFVCFGTSKDVGALTERRFDIVQ</sequence>
<dbReference type="EMBL" id="JAJVDC020000003">
    <property type="protein sequence ID" value="KAL1637465.1"/>
    <property type="molecule type" value="Genomic_DNA"/>
</dbReference>
<proteinExistence type="predicted"/>
<feature type="compositionally biased region" description="Basic and acidic residues" evidence="1">
    <location>
        <begin position="278"/>
        <end position="295"/>
    </location>
</feature>
<feature type="compositionally biased region" description="Low complexity" evidence="1">
    <location>
        <begin position="301"/>
        <end position="313"/>
    </location>
</feature>
<organism evidence="2 3">
    <name type="scientific">Neofusicoccum ribis</name>
    <dbReference type="NCBI Taxonomy" id="45134"/>
    <lineage>
        <taxon>Eukaryota</taxon>
        <taxon>Fungi</taxon>
        <taxon>Dikarya</taxon>
        <taxon>Ascomycota</taxon>
        <taxon>Pezizomycotina</taxon>
        <taxon>Dothideomycetes</taxon>
        <taxon>Dothideomycetes incertae sedis</taxon>
        <taxon>Botryosphaeriales</taxon>
        <taxon>Botryosphaeriaceae</taxon>
        <taxon>Neofusicoccum</taxon>
    </lineage>
</organism>
<reference evidence="2 3" key="1">
    <citation type="submission" date="2024-02" db="EMBL/GenBank/DDBJ databases">
        <title>De novo assembly and annotation of 12 fungi associated with fruit tree decline syndrome in Ontario, Canada.</title>
        <authorList>
            <person name="Sulman M."/>
            <person name="Ellouze W."/>
            <person name="Ilyukhin E."/>
        </authorList>
    </citation>
    <scope>NUCLEOTIDE SEQUENCE [LARGE SCALE GENOMIC DNA]</scope>
    <source>
        <strain evidence="2 3">M1-105</strain>
    </source>
</reference>
<feature type="region of interest" description="Disordered" evidence="1">
    <location>
        <begin position="241"/>
        <end position="340"/>
    </location>
</feature>
<name>A0ABR3TD50_9PEZI</name>
<keyword evidence="3" id="KW-1185">Reference proteome</keyword>
<evidence type="ECO:0000313" key="3">
    <source>
        <dbReference type="Proteomes" id="UP001521116"/>
    </source>
</evidence>
<comment type="caution">
    <text evidence="2">The sequence shown here is derived from an EMBL/GenBank/DDBJ whole genome shotgun (WGS) entry which is preliminary data.</text>
</comment>